<evidence type="ECO:0000313" key="2">
    <source>
        <dbReference type="EMBL" id="CAA2990676.1"/>
    </source>
</evidence>
<name>A0A8S0SE02_OLEEU</name>
<protein>
    <submittedName>
        <fullName evidence="2">Uncharacterized protein</fullName>
    </submittedName>
</protein>
<accession>A0A8S0SE02</accession>
<feature type="coiled-coil region" evidence="1">
    <location>
        <begin position="6"/>
        <end position="52"/>
    </location>
</feature>
<dbReference type="AlphaFoldDB" id="A0A8S0SE02"/>
<evidence type="ECO:0000313" key="3">
    <source>
        <dbReference type="Proteomes" id="UP000594638"/>
    </source>
</evidence>
<evidence type="ECO:0000256" key="1">
    <source>
        <dbReference type="SAM" id="Coils"/>
    </source>
</evidence>
<dbReference type="Proteomes" id="UP000594638">
    <property type="component" value="Unassembled WGS sequence"/>
</dbReference>
<organism evidence="2 3">
    <name type="scientific">Olea europaea subsp. europaea</name>
    <dbReference type="NCBI Taxonomy" id="158383"/>
    <lineage>
        <taxon>Eukaryota</taxon>
        <taxon>Viridiplantae</taxon>
        <taxon>Streptophyta</taxon>
        <taxon>Embryophyta</taxon>
        <taxon>Tracheophyta</taxon>
        <taxon>Spermatophyta</taxon>
        <taxon>Magnoliopsida</taxon>
        <taxon>eudicotyledons</taxon>
        <taxon>Gunneridae</taxon>
        <taxon>Pentapetalae</taxon>
        <taxon>asterids</taxon>
        <taxon>lamiids</taxon>
        <taxon>Lamiales</taxon>
        <taxon>Oleaceae</taxon>
        <taxon>Oleeae</taxon>
        <taxon>Olea</taxon>
    </lineage>
</organism>
<proteinExistence type="predicted"/>
<feature type="non-terminal residue" evidence="2">
    <location>
        <position position="78"/>
    </location>
</feature>
<dbReference type="EMBL" id="CACTIH010004362">
    <property type="protein sequence ID" value="CAA2990676.1"/>
    <property type="molecule type" value="Genomic_DNA"/>
</dbReference>
<sequence length="78" mass="9410">MELQNIREHRQAAQRTRVELTSLEQEINEDREANLERTNMHLERLLDKVDKDLVLLRHMAFHYRARNMSAKARIKSLK</sequence>
<keyword evidence="1" id="KW-0175">Coiled coil</keyword>
<gene>
    <name evidence="2" type="ORF">OLEA9_A049569</name>
</gene>
<keyword evidence="3" id="KW-1185">Reference proteome</keyword>
<reference evidence="2 3" key="1">
    <citation type="submission" date="2019-12" db="EMBL/GenBank/DDBJ databases">
        <authorList>
            <person name="Alioto T."/>
            <person name="Alioto T."/>
            <person name="Gomez Garrido J."/>
        </authorList>
    </citation>
    <scope>NUCLEOTIDE SEQUENCE [LARGE SCALE GENOMIC DNA]</scope>
</reference>
<comment type="caution">
    <text evidence="2">The sequence shown here is derived from an EMBL/GenBank/DDBJ whole genome shotgun (WGS) entry which is preliminary data.</text>
</comment>
<dbReference type="Gramene" id="OE9A049569T1">
    <property type="protein sequence ID" value="OE9A049569C1"/>
    <property type="gene ID" value="OE9A049569"/>
</dbReference>